<keyword evidence="3" id="KW-1003">Cell membrane</keyword>
<comment type="subcellular location">
    <subcellularLocation>
        <location evidence="1">Cell inner membrane</location>
        <topology evidence="1">Multi-pass membrane protein</topology>
    </subcellularLocation>
</comment>
<feature type="transmembrane region" description="Helical" evidence="8">
    <location>
        <begin position="344"/>
        <end position="362"/>
    </location>
</feature>
<keyword evidence="7 8" id="KW-0472">Membrane</keyword>
<keyword evidence="2" id="KW-0813">Transport</keyword>
<keyword evidence="10" id="KW-1185">Reference proteome</keyword>
<evidence type="ECO:0000256" key="3">
    <source>
        <dbReference type="ARBA" id="ARBA00022475"/>
    </source>
</evidence>
<reference evidence="9 10" key="1">
    <citation type="submission" date="2019-07" db="EMBL/GenBank/DDBJ databases">
        <title>Genome sequencing of 100 strains of the haloalkaliphilic chemolithoautotrophic sulfur-oxidizing bacterium Thioalkalivibrio.</title>
        <authorList>
            <person name="Muyzer G."/>
        </authorList>
    </citation>
    <scope>NUCLEOTIDE SEQUENCE [LARGE SCALE GENOMIC DNA]</scope>
    <source>
        <strain evidence="9 10">ASO4-4</strain>
    </source>
</reference>
<feature type="transmembrane region" description="Helical" evidence="8">
    <location>
        <begin position="15"/>
        <end position="36"/>
    </location>
</feature>
<feature type="transmembrane region" description="Helical" evidence="8">
    <location>
        <begin position="404"/>
        <end position="425"/>
    </location>
</feature>
<evidence type="ECO:0000256" key="1">
    <source>
        <dbReference type="ARBA" id="ARBA00004429"/>
    </source>
</evidence>
<feature type="transmembrane region" description="Helical" evidence="8">
    <location>
        <begin position="42"/>
        <end position="70"/>
    </location>
</feature>
<comment type="caution">
    <text evidence="9">The sequence shown here is derived from an EMBL/GenBank/DDBJ whole genome shotgun (WGS) entry which is preliminary data.</text>
</comment>
<evidence type="ECO:0000313" key="10">
    <source>
        <dbReference type="Proteomes" id="UP000318307"/>
    </source>
</evidence>
<dbReference type="GO" id="GO:0003333">
    <property type="term" value="P:amino acid transmembrane transport"/>
    <property type="evidence" value="ECO:0007669"/>
    <property type="project" value="InterPro"/>
</dbReference>
<protein>
    <submittedName>
        <fullName evidence="9">Serine transporter</fullName>
    </submittedName>
</protein>
<dbReference type="AlphaFoldDB" id="A0A562R895"/>
<dbReference type="GO" id="GO:0005886">
    <property type="term" value="C:plasma membrane"/>
    <property type="evidence" value="ECO:0007669"/>
    <property type="project" value="UniProtKB-SubCell"/>
</dbReference>
<evidence type="ECO:0000256" key="6">
    <source>
        <dbReference type="ARBA" id="ARBA00022989"/>
    </source>
</evidence>
<feature type="transmembrane region" description="Helical" evidence="8">
    <location>
        <begin position="201"/>
        <end position="222"/>
    </location>
</feature>
<feature type="transmembrane region" description="Helical" evidence="8">
    <location>
        <begin position="374"/>
        <end position="392"/>
    </location>
</feature>
<sequence>MAGSQVENRGREEKALPWILTLFGTAVGAGILYLPLQAGSSGIWAFVLLSLFIFPIIYYSHSYVVTLLLLEISPQNYAGVVGHFMGRIFGLLIILAFLITFYTILLSYAMGLNASIGPHIPQFSLMNINWAQNNILIIIILLVFALVQMINKKIMLTFMSFFSLVLIIILFGISISLVPLWDYSIFYQLPELHDLAAEALRILPILVLSLVFFPAISSMVIAFRSHPGVRPLKTRMRLQSAIFITSMLLWFFILFFVFSCSLSLTPEELAHAIKENLNSLTILSYKEGLSPQIANLGELFVILALFTSFIGIFFAVKEAAQELVREVIALLTWKKRGPIKYERGVDIIIHLLIYFSLWAIATQNPSFMNIFSDFISPLVVFFLFILPILILIKARGFHILMQPTSLFIVFSGILLHFSYEIGAYLQNLLESHKL</sequence>
<gene>
    <name evidence="9" type="ORF">LZ24_03121</name>
</gene>
<feature type="transmembrane region" description="Helical" evidence="8">
    <location>
        <begin position="242"/>
        <end position="264"/>
    </location>
</feature>
<keyword evidence="4" id="KW-0997">Cell inner membrane</keyword>
<dbReference type="OrthoDB" id="1673656at2"/>
<dbReference type="PANTHER" id="PTHR35334:SF5">
    <property type="entry name" value="INNER MEMBRANE TRANSPORT PROTEIN YHJV"/>
    <property type="match status" value="1"/>
</dbReference>
<evidence type="ECO:0000256" key="4">
    <source>
        <dbReference type="ARBA" id="ARBA00022519"/>
    </source>
</evidence>
<keyword evidence="5 8" id="KW-0812">Transmembrane</keyword>
<evidence type="ECO:0000256" key="2">
    <source>
        <dbReference type="ARBA" id="ARBA00022448"/>
    </source>
</evidence>
<accession>A0A562R895</accession>
<dbReference type="EMBL" id="VLLC01000041">
    <property type="protein sequence ID" value="TWI64784.1"/>
    <property type="molecule type" value="Genomic_DNA"/>
</dbReference>
<name>A0A562R895_9BACT</name>
<feature type="transmembrane region" description="Helical" evidence="8">
    <location>
        <begin position="130"/>
        <end position="147"/>
    </location>
</feature>
<evidence type="ECO:0000313" key="9">
    <source>
        <dbReference type="EMBL" id="TWI64784.1"/>
    </source>
</evidence>
<dbReference type="InterPro" id="IPR018227">
    <property type="entry name" value="Amino_acid_transport_2"/>
</dbReference>
<evidence type="ECO:0000256" key="7">
    <source>
        <dbReference type="ARBA" id="ARBA00023136"/>
    </source>
</evidence>
<dbReference type="Pfam" id="PF03222">
    <property type="entry name" value="Trp_Tyr_perm"/>
    <property type="match status" value="1"/>
</dbReference>
<feature type="transmembrane region" description="Helical" evidence="8">
    <location>
        <begin position="91"/>
        <end position="110"/>
    </location>
</feature>
<evidence type="ECO:0000256" key="8">
    <source>
        <dbReference type="SAM" id="Phobius"/>
    </source>
</evidence>
<evidence type="ECO:0000256" key="5">
    <source>
        <dbReference type="ARBA" id="ARBA00022692"/>
    </source>
</evidence>
<dbReference type="RefSeq" id="WP_144686608.1">
    <property type="nucleotide sequence ID" value="NZ_VLLC01000041.1"/>
</dbReference>
<keyword evidence="6 8" id="KW-1133">Transmembrane helix</keyword>
<organism evidence="9 10">
    <name type="scientific">Desulfobotulus alkaliphilus</name>
    <dbReference type="NCBI Taxonomy" id="622671"/>
    <lineage>
        <taxon>Bacteria</taxon>
        <taxon>Pseudomonadati</taxon>
        <taxon>Thermodesulfobacteriota</taxon>
        <taxon>Desulfobacteria</taxon>
        <taxon>Desulfobacterales</taxon>
        <taxon>Desulfobacteraceae</taxon>
        <taxon>Desulfobotulus</taxon>
    </lineage>
</organism>
<feature type="transmembrane region" description="Helical" evidence="8">
    <location>
        <begin position="154"/>
        <end position="181"/>
    </location>
</feature>
<dbReference type="Proteomes" id="UP000318307">
    <property type="component" value="Unassembled WGS sequence"/>
</dbReference>
<dbReference type="PANTHER" id="PTHR35334">
    <property type="entry name" value="SERINE TRANSPORTER"/>
    <property type="match status" value="1"/>
</dbReference>
<proteinExistence type="predicted"/>
<feature type="transmembrane region" description="Helical" evidence="8">
    <location>
        <begin position="293"/>
        <end position="316"/>
    </location>
</feature>